<name>A0ABT3WVE7_9BACL</name>
<dbReference type="RefSeq" id="WP_267149893.1">
    <property type="nucleotide sequence ID" value="NZ_JAPMLT010000001.1"/>
</dbReference>
<sequence>MSEVITIAEKKTFIKWFLEKYELQNREAEWLLQYMASSDQLLERVHFIDNFRNLPKTILLSTKCVQMTPFKFYKNKRVTSDVEKAFLDIHNNPTEDIYIGLFFKERSVSPEYAAVLEQNPMDDTRESIDALVSLQAEMVLDYAIKHHRLESLYKQIDEALDRGDKKTFRQLTAELNQVLEIGSH</sequence>
<evidence type="ECO:0000313" key="3">
    <source>
        <dbReference type="EMBL" id="MCX7568653.1"/>
    </source>
</evidence>
<proteinExistence type="inferred from homology"/>
<dbReference type="InterPro" id="IPR014963">
    <property type="entry name" value="UPF0302_N"/>
</dbReference>
<gene>
    <name evidence="3" type="ORF">OS242_01545</name>
</gene>
<dbReference type="HAMAP" id="MF_00760">
    <property type="entry name" value="UPF0302"/>
    <property type="match status" value="1"/>
</dbReference>
<dbReference type="Gene3D" id="3.40.1530.30">
    <property type="entry name" value="Uncharacterised family UPF0302, N-terminal domain"/>
    <property type="match status" value="1"/>
</dbReference>
<dbReference type="InterPro" id="IPR011188">
    <property type="entry name" value="UPF0302"/>
</dbReference>
<keyword evidence="4" id="KW-1185">Reference proteome</keyword>
<accession>A0ABT3WVE7</accession>
<feature type="domain" description="IDEAL" evidence="2">
    <location>
        <begin position="139"/>
        <end position="175"/>
    </location>
</feature>
<dbReference type="NCBIfam" id="NF002965">
    <property type="entry name" value="PRK03636.1"/>
    <property type="match status" value="1"/>
</dbReference>
<dbReference type="Pfam" id="PF08864">
    <property type="entry name" value="UPF0302"/>
    <property type="match status" value="1"/>
</dbReference>
<evidence type="ECO:0000313" key="4">
    <source>
        <dbReference type="Proteomes" id="UP001208017"/>
    </source>
</evidence>
<dbReference type="Proteomes" id="UP001208017">
    <property type="component" value="Unassembled WGS sequence"/>
</dbReference>
<dbReference type="SMART" id="SM00914">
    <property type="entry name" value="IDEAL"/>
    <property type="match status" value="1"/>
</dbReference>
<dbReference type="Pfam" id="PF08858">
    <property type="entry name" value="IDEAL"/>
    <property type="match status" value="1"/>
</dbReference>
<dbReference type="PIRSF" id="PIRSF007165">
    <property type="entry name" value="UCP007165"/>
    <property type="match status" value="1"/>
</dbReference>
<protein>
    <recommendedName>
        <fullName evidence="1">UPF0302 protein OS242_01545</fullName>
    </recommendedName>
</protein>
<organism evidence="3 4">
    <name type="scientific">Tumebacillus lacus</name>
    <dbReference type="NCBI Taxonomy" id="2995335"/>
    <lineage>
        <taxon>Bacteria</taxon>
        <taxon>Bacillati</taxon>
        <taxon>Bacillota</taxon>
        <taxon>Bacilli</taxon>
        <taxon>Bacillales</taxon>
        <taxon>Alicyclobacillaceae</taxon>
        <taxon>Tumebacillus</taxon>
    </lineage>
</organism>
<dbReference type="InterPro" id="IPR014957">
    <property type="entry name" value="IDEAL_dom"/>
</dbReference>
<evidence type="ECO:0000256" key="1">
    <source>
        <dbReference type="HAMAP-Rule" id="MF_00760"/>
    </source>
</evidence>
<dbReference type="InterPro" id="IPR038091">
    <property type="entry name" value="UPF0302_N_sf"/>
</dbReference>
<reference evidence="3 4" key="1">
    <citation type="submission" date="2022-11" db="EMBL/GenBank/DDBJ databases">
        <title>Study of microbial diversity in lake waters.</title>
        <authorList>
            <person name="Zhang J."/>
        </authorList>
    </citation>
    <scope>NUCLEOTIDE SEQUENCE [LARGE SCALE GENOMIC DNA]</scope>
    <source>
        <strain evidence="3 4">DT12</strain>
    </source>
</reference>
<dbReference type="InterPro" id="IPR027393">
    <property type="entry name" value="Virus_scaffolding_prot_C"/>
</dbReference>
<dbReference type="Gene3D" id="4.10.810.10">
    <property type="entry name" value="Virus Scaffolding Protein, Chain A"/>
    <property type="match status" value="1"/>
</dbReference>
<dbReference type="EMBL" id="JAPMLT010000001">
    <property type="protein sequence ID" value="MCX7568653.1"/>
    <property type="molecule type" value="Genomic_DNA"/>
</dbReference>
<comment type="caution">
    <text evidence="3">The sequence shown here is derived from an EMBL/GenBank/DDBJ whole genome shotgun (WGS) entry which is preliminary data.</text>
</comment>
<comment type="similarity">
    <text evidence="1">Belongs to the UPF0302 family.</text>
</comment>
<evidence type="ECO:0000259" key="2">
    <source>
        <dbReference type="SMART" id="SM00914"/>
    </source>
</evidence>